<keyword evidence="1 4" id="KW-0489">Methyltransferase</keyword>
<name>A0A5J4W4R2_9EUKA</name>
<evidence type="ECO:0000256" key="1">
    <source>
        <dbReference type="ARBA" id="ARBA00022603"/>
    </source>
</evidence>
<dbReference type="PROSITE" id="PS00092">
    <property type="entry name" value="N6_MTASE"/>
    <property type="match status" value="1"/>
</dbReference>
<evidence type="ECO:0000256" key="2">
    <source>
        <dbReference type="ARBA" id="ARBA00022679"/>
    </source>
</evidence>
<gene>
    <name evidence="4" type="ORF">EZS28_014564</name>
</gene>
<dbReference type="InterPro" id="IPR029063">
    <property type="entry name" value="SAM-dependent_MTases_sf"/>
</dbReference>
<dbReference type="GO" id="GO:0008168">
    <property type="term" value="F:methyltransferase activity"/>
    <property type="evidence" value="ECO:0007669"/>
    <property type="project" value="UniProtKB-KW"/>
</dbReference>
<evidence type="ECO:0000313" key="5">
    <source>
        <dbReference type="Proteomes" id="UP000324800"/>
    </source>
</evidence>
<accession>A0A5J4W4R2</accession>
<dbReference type="Proteomes" id="UP000324800">
    <property type="component" value="Unassembled WGS sequence"/>
</dbReference>
<sequence>MTTLLFAFSNELDFNNFRVPEFWSLCKLFNVQNVVLDQPTDRFPPFIIVRGMSEEDAIKIASREIMLKHVFELWAQAPTFLQAFEQLEKLDDLEFEQKIGKFVNSSQIPDKCSDSNKLSCESENNGQQSALCRLQIIYDVYGSRSLNTDNEKDEQLYKPLIRCLRGRPIIIDLKNPTLKVFIIEDKYSDEFARLQKEGKSKDLNIKNSVSTIIDYNIPHIFIGRHICDGPRYLLKDFNLKTRPYIGTTSMREQLSFICANQGLVRKGSLINDPYCGTMSIGLSCCQFGGYIIGSDFDIRCIRGQADRNIRTNFDKHHLPHPELIIADQSHSPYNIFNSKDKLNKELFDGIICDPPYGF</sequence>
<comment type="caution">
    <text evidence="4">The sequence shown here is derived from an EMBL/GenBank/DDBJ whole genome shotgun (WGS) entry which is preliminary data.</text>
</comment>
<feature type="domain" description="tRNA (guanine(10)-N(2))-methyltransferase TRMT11 N-terminal" evidence="3">
    <location>
        <begin position="14"/>
        <end position="95"/>
    </location>
</feature>
<reference evidence="4 5" key="1">
    <citation type="submission" date="2019-03" db="EMBL/GenBank/DDBJ databases">
        <title>Single cell metagenomics reveals metabolic interactions within the superorganism composed of flagellate Streblomastix strix and complex community of Bacteroidetes bacteria on its surface.</title>
        <authorList>
            <person name="Treitli S.C."/>
            <person name="Kolisko M."/>
            <person name="Husnik F."/>
            <person name="Keeling P."/>
            <person name="Hampl V."/>
        </authorList>
    </citation>
    <scope>NUCLEOTIDE SEQUENCE [LARGE SCALE GENOMIC DNA]</scope>
    <source>
        <strain evidence="4">ST1C</strain>
    </source>
</reference>
<dbReference type="GO" id="GO:0003676">
    <property type="term" value="F:nucleic acid binding"/>
    <property type="evidence" value="ECO:0007669"/>
    <property type="project" value="InterPro"/>
</dbReference>
<dbReference type="GO" id="GO:0032259">
    <property type="term" value="P:methylation"/>
    <property type="evidence" value="ECO:0007669"/>
    <property type="project" value="UniProtKB-KW"/>
</dbReference>
<dbReference type="OrthoDB" id="333024at2759"/>
<evidence type="ECO:0000259" key="3">
    <source>
        <dbReference type="Pfam" id="PF25904"/>
    </source>
</evidence>
<dbReference type="EMBL" id="SNRW01003413">
    <property type="protein sequence ID" value="KAA6389911.1"/>
    <property type="molecule type" value="Genomic_DNA"/>
</dbReference>
<dbReference type="InterPro" id="IPR002052">
    <property type="entry name" value="DNA_methylase_N6_adenine_CS"/>
</dbReference>
<proteinExistence type="predicted"/>
<organism evidence="4 5">
    <name type="scientific">Streblomastix strix</name>
    <dbReference type="NCBI Taxonomy" id="222440"/>
    <lineage>
        <taxon>Eukaryota</taxon>
        <taxon>Metamonada</taxon>
        <taxon>Preaxostyla</taxon>
        <taxon>Oxymonadida</taxon>
        <taxon>Streblomastigidae</taxon>
        <taxon>Streblomastix</taxon>
    </lineage>
</organism>
<dbReference type="Gene3D" id="3.40.50.150">
    <property type="entry name" value="Vaccinia Virus protein VP39"/>
    <property type="match status" value="1"/>
</dbReference>
<keyword evidence="2 4" id="KW-0808">Transferase</keyword>
<dbReference type="GO" id="GO:0005737">
    <property type="term" value="C:cytoplasm"/>
    <property type="evidence" value="ECO:0007669"/>
    <property type="project" value="TreeGrafter"/>
</dbReference>
<evidence type="ECO:0000313" key="4">
    <source>
        <dbReference type="EMBL" id="KAA6389911.1"/>
    </source>
</evidence>
<dbReference type="AlphaFoldDB" id="A0A5J4W4R2"/>
<dbReference type="InterPro" id="IPR059073">
    <property type="entry name" value="TRMT11_N"/>
</dbReference>
<protein>
    <submittedName>
        <fullName evidence="4">Putative tRNA guanosine-2'-O-methyltransferase</fullName>
    </submittedName>
</protein>
<dbReference type="SUPFAM" id="SSF53335">
    <property type="entry name" value="S-adenosyl-L-methionine-dependent methyltransferases"/>
    <property type="match status" value="1"/>
</dbReference>
<dbReference type="PANTHER" id="PTHR13370:SF3">
    <property type="entry name" value="TRNA (GUANINE(10)-N2)-METHYLTRANSFERASE HOMOLOG"/>
    <property type="match status" value="1"/>
</dbReference>
<dbReference type="PIRSF" id="PIRSF017259">
    <property type="entry name" value="tRNA_mtfrase_TRM11"/>
    <property type="match status" value="1"/>
</dbReference>
<dbReference type="PANTHER" id="PTHR13370">
    <property type="entry name" value="RNA METHYLASE-RELATED"/>
    <property type="match status" value="1"/>
</dbReference>
<dbReference type="Pfam" id="PF25904">
    <property type="entry name" value="Tmrp11_N"/>
    <property type="match status" value="1"/>
</dbReference>